<accession>A0ABQ7BJV6</accession>
<proteinExistence type="predicted"/>
<evidence type="ECO:0000256" key="1">
    <source>
        <dbReference type="SAM" id="MobiDB-lite"/>
    </source>
</evidence>
<dbReference type="EMBL" id="QGKV02001507">
    <property type="protein sequence ID" value="KAF3532622.1"/>
    <property type="molecule type" value="Genomic_DNA"/>
</dbReference>
<gene>
    <name evidence="2" type="ORF">DY000_02040103</name>
</gene>
<reference evidence="2 3" key="1">
    <citation type="journal article" date="2020" name="BMC Genomics">
        <title>Intraspecific diversification of the crop wild relative Brassica cretica Lam. using demographic model selection.</title>
        <authorList>
            <person name="Kioukis A."/>
            <person name="Michalopoulou V.A."/>
            <person name="Briers L."/>
            <person name="Pirintsos S."/>
            <person name="Studholme D.J."/>
            <person name="Pavlidis P."/>
            <person name="Sarris P.F."/>
        </authorList>
    </citation>
    <scope>NUCLEOTIDE SEQUENCE [LARGE SCALE GENOMIC DNA]</scope>
    <source>
        <strain evidence="3">cv. PFS-1207/04</strain>
    </source>
</reference>
<comment type="caution">
    <text evidence="2">The sequence shown here is derived from an EMBL/GenBank/DDBJ whole genome shotgun (WGS) entry which is preliminary data.</text>
</comment>
<name>A0ABQ7BJV6_BRACR</name>
<feature type="compositionally biased region" description="Basic and acidic residues" evidence="1">
    <location>
        <begin position="85"/>
        <end position="96"/>
    </location>
</feature>
<sequence>MSNTHNREDEISADTYATVMRHQFNLESLGDRLQNIEDATKIMKEKWRRGDEAMRDFTERFRNDVDSEESSNFSYSGGSSSSNGDYDRDETRESLIRSRRRELRGRDEDRLVDPTRQTGKLDCLFGPTHPFGGLDDLFGPTHRTDELEGAFCPTRRTGELDDGAL</sequence>
<evidence type="ECO:0000313" key="2">
    <source>
        <dbReference type="EMBL" id="KAF3532622.1"/>
    </source>
</evidence>
<dbReference type="Proteomes" id="UP000266723">
    <property type="component" value="Unassembled WGS sequence"/>
</dbReference>
<evidence type="ECO:0000313" key="3">
    <source>
        <dbReference type="Proteomes" id="UP000266723"/>
    </source>
</evidence>
<feature type="region of interest" description="Disordered" evidence="1">
    <location>
        <begin position="60"/>
        <end position="112"/>
    </location>
</feature>
<protein>
    <submittedName>
        <fullName evidence="2">Uncharacterized protein</fullName>
    </submittedName>
</protein>
<organism evidence="2 3">
    <name type="scientific">Brassica cretica</name>
    <name type="common">Mustard</name>
    <dbReference type="NCBI Taxonomy" id="69181"/>
    <lineage>
        <taxon>Eukaryota</taxon>
        <taxon>Viridiplantae</taxon>
        <taxon>Streptophyta</taxon>
        <taxon>Embryophyta</taxon>
        <taxon>Tracheophyta</taxon>
        <taxon>Spermatophyta</taxon>
        <taxon>Magnoliopsida</taxon>
        <taxon>eudicotyledons</taxon>
        <taxon>Gunneridae</taxon>
        <taxon>Pentapetalae</taxon>
        <taxon>rosids</taxon>
        <taxon>malvids</taxon>
        <taxon>Brassicales</taxon>
        <taxon>Brassicaceae</taxon>
        <taxon>Brassiceae</taxon>
        <taxon>Brassica</taxon>
    </lineage>
</organism>
<feature type="compositionally biased region" description="Low complexity" evidence="1">
    <location>
        <begin position="70"/>
        <end position="84"/>
    </location>
</feature>
<keyword evidence="3" id="KW-1185">Reference proteome</keyword>